<evidence type="ECO:0000313" key="6">
    <source>
        <dbReference type="EMBL" id="RIQ23200.1"/>
    </source>
</evidence>
<keyword evidence="2" id="KW-0479">Metal-binding</keyword>
<dbReference type="GO" id="GO:0016787">
    <property type="term" value="F:hydrolase activity"/>
    <property type="evidence" value="ECO:0007669"/>
    <property type="project" value="UniProtKB-KW"/>
</dbReference>
<keyword evidence="4" id="KW-0460">Magnesium</keyword>
<dbReference type="SUPFAM" id="SSF88723">
    <property type="entry name" value="PIN domain-like"/>
    <property type="match status" value="1"/>
</dbReference>
<organism evidence="6 7">
    <name type="scientific">Jiangella rhizosphaerae</name>
    <dbReference type="NCBI Taxonomy" id="2293569"/>
    <lineage>
        <taxon>Bacteria</taxon>
        <taxon>Bacillati</taxon>
        <taxon>Actinomycetota</taxon>
        <taxon>Actinomycetes</taxon>
        <taxon>Jiangellales</taxon>
        <taxon>Jiangellaceae</taxon>
        <taxon>Jiangella</taxon>
    </lineage>
</organism>
<dbReference type="Proteomes" id="UP000284057">
    <property type="component" value="Unassembled WGS sequence"/>
</dbReference>
<dbReference type="CDD" id="cd18682">
    <property type="entry name" value="PIN_VapC-like"/>
    <property type="match status" value="1"/>
</dbReference>
<evidence type="ECO:0000256" key="3">
    <source>
        <dbReference type="ARBA" id="ARBA00022801"/>
    </source>
</evidence>
<evidence type="ECO:0000256" key="2">
    <source>
        <dbReference type="ARBA" id="ARBA00022723"/>
    </source>
</evidence>
<dbReference type="AlphaFoldDB" id="A0A418KQT5"/>
<evidence type="ECO:0000259" key="5">
    <source>
        <dbReference type="Pfam" id="PF01850"/>
    </source>
</evidence>
<gene>
    <name evidence="6" type="ORF">DY240_12870</name>
</gene>
<accession>A0A418KQT5</accession>
<evidence type="ECO:0000313" key="7">
    <source>
        <dbReference type="Proteomes" id="UP000284057"/>
    </source>
</evidence>
<keyword evidence="7" id="KW-1185">Reference proteome</keyword>
<dbReference type="InterPro" id="IPR029060">
    <property type="entry name" value="PIN-like_dom_sf"/>
</dbReference>
<keyword evidence="3" id="KW-0378">Hydrolase</keyword>
<evidence type="ECO:0000256" key="1">
    <source>
        <dbReference type="ARBA" id="ARBA00022722"/>
    </source>
</evidence>
<dbReference type="Pfam" id="PF01850">
    <property type="entry name" value="PIN"/>
    <property type="match status" value="1"/>
</dbReference>
<dbReference type="OrthoDB" id="286092at2"/>
<evidence type="ECO:0000256" key="4">
    <source>
        <dbReference type="ARBA" id="ARBA00022842"/>
    </source>
</evidence>
<name>A0A418KQT5_9ACTN</name>
<feature type="domain" description="PIN" evidence="5">
    <location>
        <begin position="2"/>
        <end position="113"/>
    </location>
</feature>
<dbReference type="GO" id="GO:0046872">
    <property type="term" value="F:metal ion binding"/>
    <property type="evidence" value="ECO:0007669"/>
    <property type="project" value="UniProtKB-KW"/>
</dbReference>
<dbReference type="RefSeq" id="WP_119660282.1">
    <property type="nucleotide sequence ID" value="NZ_QUAL01000125.1"/>
</dbReference>
<dbReference type="EMBL" id="QUAL01000125">
    <property type="protein sequence ID" value="RIQ23200.1"/>
    <property type="molecule type" value="Genomic_DNA"/>
</dbReference>
<proteinExistence type="predicted"/>
<reference evidence="6 7" key="1">
    <citation type="submission" date="2018-09" db="EMBL/GenBank/DDBJ databases">
        <title>Isolation, diversity and antifungal activity of actinobacteria from wheat.</title>
        <authorList>
            <person name="Han C."/>
        </authorList>
    </citation>
    <scope>NUCLEOTIDE SEQUENCE [LARGE SCALE GENOMIC DNA]</scope>
    <source>
        <strain evidence="6 7">NEAU-YY265</strain>
    </source>
</reference>
<dbReference type="InterPro" id="IPR002716">
    <property type="entry name" value="PIN_dom"/>
</dbReference>
<keyword evidence="1" id="KW-0540">Nuclease</keyword>
<protein>
    <submittedName>
        <fullName evidence="6">PIN domain-containing protein</fullName>
    </submittedName>
</protein>
<dbReference type="Gene3D" id="3.40.50.1010">
    <property type="entry name" value="5'-nuclease"/>
    <property type="match status" value="1"/>
</dbReference>
<comment type="caution">
    <text evidence="6">The sequence shown here is derived from an EMBL/GenBank/DDBJ whole genome shotgun (WGS) entry which is preliminary data.</text>
</comment>
<sequence length="125" mass="13377">MIVLDTSALLAYLYAEPGHESVPSLLHEAHMSAVNWSETMQKIAFHGGDPDRQGRLLVVLGVTVQPLTEEDAMRAAKLYPVTRAAGLSLGDRCCLALAARLGVPALTADRAWSGLDAGAEVRLLR</sequence>
<dbReference type="GO" id="GO:0004518">
    <property type="term" value="F:nuclease activity"/>
    <property type="evidence" value="ECO:0007669"/>
    <property type="project" value="UniProtKB-KW"/>
</dbReference>